<dbReference type="EMBL" id="MU826879">
    <property type="protein sequence ID" value="KAJ7369925.1"/>
    <property type="molecule type" value="Genomic_DNA"/>
</dbReference>
<gene>
    <name evidence="1" type="primary">TTC37_6</name>
    <name evidence="1" type="ORF">OS493_035498</name>
</gene>
<comment type="caution">
    <text evidence="1">The sequence shown here is derived from an EMBL/GenBank/DDBJ whole genome shotgun (WGS) entry which is preliminary data.</text>
</comment>
<evidence type="ECO:0000313" key="1">
    <source>
        <dbReference type="EMBL" id="KAJ7369925.1"/>
    </source>
</evidence>
<sequence>MGDRSGFPGSGKCVVGTPVSDVVASNTVVTASEGYLGKVEGSIGYAHWVCSSLVPNKPPENHVILKGKPVSTLSHLHPEYRKAVLQSGTALSKYTGIASSLL</sequence>
<name>A0A9W9YV39_9CNID</name>
<proteinExistence type="predicted"/>
<reference evidence="1" key="1">
    <citation type="submission" date="2023-01" db="EMBL/GenBank/DDBJ databases">
        <title>Genome assembly of the deep-sea coral Lophelia pertusa.</title>
        <authorList>
            <person name="Herrera S."/>
            <person name="Cordes E."/>
        </authorList>
    </citation>
    <scope>NUCLEOTIDE SEQUENCE</scope>
    <source>
        <strain evidence="1">USNM1676648</strain>
        <tissue evidence="1">Polyp</tissue>
    </source>
</reference>
<dbReference type="OrthoDB" id="421075at2759"/>
<accession>A0A9W9YV39</accession>
<protein>
    <submittedName>
        <fullName evidence="1">Tetratricopeptide repeat protein 37</fullName>
    </submittedName>
</protein>
<evidence type="ECO:0000313" key="2">
    <source>
        <dbReference type="Proteomes" id="UP001163046"/>
    </source>
</evidence>
<organism evidence="1 2">
    <name type="scientific">Desmophyllum pertusum</name>
    <dbReference type="NCBI Taxonomy" id="174260"/>
    <lineage>
        <taxon>Eukaryota</taxon>
        <taxon>Metazoa</taxon>
        <taxon>Cnidaria</taxon>
        <taxon>Anthozoa</taxon>
        <taxon>Hexacorallia</taxon>
        <taxon>Scleractinia</taxon>
        <taxon>Caryophylliina</taxon>
        <taxon>Caryophylliidae</taxon>
        <taxon>Desmophyllum</taxon>
    </lineage>
</organism>
<keyword evidence="2" id="KW-1185">Reference proteome</keyword>
<dbReference type="Proteomes" id="UP001163046">
    <property type="component" value="Unassembled WGS sequence"/>
</dbReference>
<dbReference type="AlphaFoldDB" id="A0A9W9YV39"/>